<dbReference type="AlphaFoldDB" id="A0A6I4IRZ2"/>
<keyword evidence="4" id="KW-1185">Reference proteome</keyword>
<dbReference type="EMBL" id="WQLW01000001">
    <property type="protein sequence ID" value="MVO08067.1"/>
    <property type="molecule type" value="Genomic_DNA"/>
</dbReference>
<name>A0A6I4IRZ2_9FLAO</name>
<protein>
    <submittedName>
        <fullName evidence="3">Copper resistance protein CopZ</fullName>
    </submittedName>
</protein>
<accession>A0A6I4IRZ2</accession>
<organism evidence="3 4">
    <name type="scientific">Flavobacterium profundi</name>
    <dbReference type="NCBI Taxonomy" id="1774945"/>
    <lineage>
        <taxon>Bacteria</taxon>
        <taxon>Pseudomonadati</taxon>
        <taxon>Bacteroidota</taxon>
        <taxon>Flavobacteriia</taxon>
        <taxon>Flavobacteriales</taxon>
        <taxon>Flavobacteriaceae</taxon>
        <taxon>Flavobacterium</taxon>
    </lineage>
</organism>
<dbReference type="Proteomes" id="UP000431264">
    <property type="component" value="Unassembled WGS sequence"/>
</dbReference>
<dbReference type="CDD" id="cd00371">
    <property type="entry name" value="HMA"/>
    <property type="match status" value="1"/>
</dbReference>
<comment type="caution">
    <text evidence="3">The sequence shown here is derived from an EMBL/GenBank/DDBJ whole genome shotgun (WGS) entry which is preliminary data.</text>
</comment>
<evidence type="ECO:0000313" key="4">
    <source>
        <dbReference type="Proteomes" id="UP000431264"/>
    </source>
</evidence>
<evidence type="ECO:0000259" key="2">
    <source>
        <dbReference type="Pfam" id="PF00403"/>
    </source>
</evidence>
<dbReference type="SUPFAM" id="SSF55008">
    <property type="entry name" value="HMA, heavy metal-associated domain"/>
    <property type="match status" value="1"/>
</dbReference>
<dbReference type="Gene3D" id="3.30.70.100">
    <property type="match status" value="1"/>
</dbReference>
<proteinExistence type="predicted"/>
<dbReference type="Pfam" id="PF00403">
    <property type="entry name" value="HMA"/>
    <property type="match status" value="1"/>
</dbReference>
<dbReference type="OrthoDB" id="1521937at2"/>
<dbReference type="GO" id="GO:0046872">
    <property type="term" value="F:metal ion binding"/>
    <property type="evidence" value="ECO:0007669"/>
    <property type="project" value="UniProtKB-KW"/>
</dbReference>
<dbReference type="InterPro" id="IPR017969">
    <property type="entry name" value="Heavy-metal-associated_CS"/>
</dbReference>
<dbReference type="RefSeq" id="WP_140996445.1">
    <property type="nucleotide sequence ID" value="NZ_VDCZ01000001.1"/>
</dbReference>
<feature type="domain" description="HMA" evidence="2">
    <location>
        <begin position="5"/>
        <end position="65"/>
    </location>
</feature>
<dbReference type="InterPro" id="IPR036163">
    <property type="entry name" value="HMA_dom_sf"/>
</dbReference>
<dbReference type="PROSITE" id="PS01047">
    <property type="entry name" value="HMA_1"/>
    <property type="match status" value="1"/>
</dbReference>
<keyword evidence="1" id="KW-0479">Metal-binding</keyword>
<dbReference type="InterPro" id="IPR006121">
    <property type="entry name" value="HMA_dom"/>
</dbReference>
<gene>
    <name evidence="3" type="ORF">GOQ30_02665</name>
</gene>
<sequence>MKKKYQINGISCGGCIASVKKTLEVHPNIERAQIFLEPKGAAIITMSESLTVDELQEQLNTLKGYTITEFKETT</sequence>
<evidence type="ECO:0000256" key="1">
    <source>
        <dbReference type="ARBA" id="ARBA00022723"/>
    </source>
</evidence>
<evidence type="ECO:0000313" key="3">
    <source>
        <dbReference type="EMBL" id="MVO08067.1"/>
    </source>
</evidence>
<reference evidence="4" key="1">
    <citation type="submission" date="2019-05" db="EMBL/GenBank/DDBJ databases">
        <title>Flavobacterium profundi sp. nov., isolated from a deep-sea seamount.</title>
        <authorList>
            <person name="Zhang D.-C."/>
        </authorList>
    </citation>
    <scope>NUCLEOTIDE SEQUENCE [LARGE SCALE GENOMIC DNA]</scope>
    <source>
        <strain evidence="4">TP390</strain>
    </source>
</reference>